<keyword evidence="2" id="KW-1185">Reference proteome</keyword>
<reference evidence="1" key="1">
    <citation type="journal article" date="2020" name="Microb. Genom.">
        <title>Genetic diversity of clinical and environmental Mucorales isolates obtained from an investigation of mucormycosis cases among solid organ transplant recipients.</title>
        <authorList>
            <person name="Nguyen M.H."/>
            <person name="Kaul D."/>
            <person name="Muto C."/>
            <person name="Cheng S.J."/>
            <person name="Richter R.A."/>
            <person name="Bruno V.M."/>
            <person name="Liu G."/>
            <person name="Beyhan S."/>
            <person name="Sundermann A.J."/>
            <person name="Mounaud S."/>
            <person name="Pasculle A.W."/>
            <person name="Nierman W.C."/>
            <person name="Driscoll E."/>
            <person name="Cumbie R."/>
            <person name="Clancy C.J."/>
            <person name="Dupont C.L."/>
        </authorList>
    </citation>
    <scope>NUCLEOTIDE SEQUENCE</scope>
    <source>
        <strain evidence="1">GL11</strain>
    </source>
</reference>
<dbReference type="OrthoDB" id="10278294at2759"/>
<comment type="caution">
    <text evidence="1">The sequence shown here is derived from an EMBL/GenBank/DDBJ whole genome shotgun (WGS) entry which is preliminary data.</text>
</comment>
<protein>
    <submittedName>
        <fullName evidence="1">Uncharacterized protein</fullName>
    </submittedName>
</protein>
<dbReference type="EMBL" id="JAANQT010000852">
    <property type="protein sequence ID" value="KAG1307962.1"/>
    <property type="molecule type" value="Genomic_DNA"/>
</dbReference>
<evidence type="ECO:0000313" key="1">
    <source>
        <dbReference type="EMBL" id="KAG1307962.1"/>
    </source>
</evidence>
<gene>
    <name evidence="1" type="ORF">G6F64_006398</name>
</gene>
<sequence>MHTFLLVRIHQGTITLYSIRSRLAFLYFHHASLPHHPPPPPSKSKYRLFHKSDKEEFIELPKVTLEDVLANEITLNDDQAWIPMNCNKLKVYNNDINDEIVLYTSGNYPICLKARSLDEKIKFINLFHFFLSYIKREQRKMNPMILLDVYFDQSQRHRQIQFGKALIDYQSRIQQTTTPIDEMSVDKESAAIVIVRSIQAQLNEVKQYLDIATALNEEHEKRVNLIEEFIEHESIGAEYNAITETQHYTLSIWLFTGKYE</sequence>
<dbReference type="Proteomes" id="UP000716291">
    <property type="component" value="Unassembled WGS sequence"/>
</dbReference>
<accession>A0A9P7BS58</accession>
<name>A0A9P7BS58_RHIOR</name>
<dbReference type="AlphaFoldDB" id="A0A9P7BS58"/>
<organism evidence="1 2">
    <name type="scientific">Rhizopus oryzae</name>
    <name type="common">Mucormycosis agent</name>
    <name type="synonym">Rhizopus arrhizus var. delemar</name>
    <dbReference type="NCBI Taxonomy" id="64495"/>
    <lineage>
        <taxon>Eukaryota</taxon>
        <taxon>Fungi</taxon>
        <taxon>Fungi incertae sedis</taxon>
        <taxon>Mucoromycota</taxon>
        <taxon>Mucoromycotina</taxon>
        <taxon>Mucoromycetes</taxon>
        <taxon>Mucorales</taxon>
        <taxon>Mucorineae</taxon>
        <taxon>Rhizopodaceae</taxon>
        <taxon>Rhizopus</taxon>
    </lineage>
</organism>
<proteinExistence type="predicted"/>
<evidence type="ECO:0000313" key="2">
    <source>
        <dbReference type="Proteomes" id="UP000716291"/>
    </source>
</evidence>